<reference evidence="4" key="1">
    <citation type="journal article" date="2017" name="Nature">
        <title>The genome of Chenopodium quinoa.</title>
        <authorList>
            <person name="Jarvis D.E."/>
            <person name="Ho Y.S."/>
            <person name="Lightfoot D.J."/>
            <person name="Schmoeckel S.M."/>
            <person name="Li B."/>
            <person name="Borm T.J.A."/>
            <person name="Ohyanagi H."/>
            <person name="Mineta K."/>
            <person name="Michell C.T."/>
            <person name="Saber N."/>
            <person name="Kharbatia N.M."/>
            <person name="Rupper R.R."/>
            <person name="Sharp A.R."/>
            <person name="Dally N."/>
            <person name="Boughton B.A."/>
            <person name="Woo Y.H."/>
            <person name="Gao G."/>
            <person name="Schijlen E.G.W.M."/>
            <person name="Guo X."/>
            <person name="Momin A.A."/>
            <person name="Negrao S."/>
            <person name="Al-Babili S."/>
            <person name="Gehring C."/>
            <person name="Roessner U."/>
            <person name="Jung C."/>
            <person name="Murphy K."/>
            <person name="Arold S.T."/>
            <person name="Gojobori T."/>
            <person name="van der Linden C.G."/>
            <person name="van Loo E.N."/>
            <person name="Jellen E.N."/>
            <person name="Maughan P.J."/>
            <person name="Tester M."/>
        </authorList>
    </citation>
    <scope>NUCLEOTIDE SEQUENCE [LARGE SCALE GENOMIC DNA]</scope>
    <source>
        <strain evidence="4">cv. PI 614886</strain>
    </source>
</reference>
<evidence type="ECO:0000256" key="1">
    <source>
        <dbReference type="ARBA" id="ARBA00009005"/>
    </source>
</evidence>
<gene>
    <name evidence="4" type="primary">LOC110714947</name>
</gene>
<sequence length="325" mass="35724">MENGKKRMALLVGCNYPNTQYSLHGCINDVVSMQELLMERLGFDKSSIELLVDEGPWSKALPTGVNIKNALNKMIDETEEGDVLFFHYSGHGTLVPSKHHLNKKEEAIVPCDFNLITDVDFRQLVNGLPKGASFTILSDSCHSGGLIDKEKEQIGPNTLSPTSQLSNNLGPKHSKPKKIPIESMLNHLASLTNMVESEIGEHLTTLFGDDASLRFCLPELDQDKLFGPHRPDSGILLSGCQTNETSADMPPMGSNGKAHGAFTYAVQSVFKAQQGPLSNREVVMLSREVLEQEGLEGQHPCLYCSDENADAPFLMWDDAQSKIDL</sequence>
<organism evidence="4 5">
    <name type="scientific">Chenopodium quinoa</name>
    <name type="common">Quinoa</name>
    <dbReference type="NCBI Taxonomy" id="63459"/>
    <lineage>
        <taxon>Eukaryota</taxon>
        <taxon>Viridiplantae</taxon>
        <taxon>Streptophyta</taxon>
        <taxon>Embryophyta</taxon>
        <taxon>Tracheophyta</taxon>
        <taxon>Spermatophyta</taxon>
        <taxon>Magnoliopsida</taxon>
        <taxon>eudicotyledons</taxon>
        <taxon>Gunneridae</taxon>
        <taxon>Pentapetalae</taxon>
        <taxon>Caryophyllales</taxon>
        <taxon>Chenopodiaceae</taxon>
        <taxon>Chenopodioideae</taxon>
        <taxon>Atripliceae</taxon>
        <taxon>Chenopodium</taxon>
    </lineage>
</organism>
<dbReference type="OMA" id="FDSQHIE"/>
<evidence type="ECO:0000313" key="4">
    <source>
        <dbReference type="EnsemblPlants" id="AUR62020974-RA:cds"/>
    </source>
</evidence>
<dbReference type="EnsemblPlants" id="AUR62020974-RA">
    <property type="protein sequence ID" value="AUR62020974-RA:cds"/>
    <property type="gene ID" value="AUR62020974"/>
</dbReference>
<dbReference type="InterPro" id="IPR011600">
    <property type="entry name" value="Pept_C14_caspase"/>
</dbReference>
<dbReference type="Pfam" id="PF00656">
    <property type="entry name" value="Peptidase_C14"/>
    <property type="match status" value="1"/>
</dbReference>
<evidence type="ECO:0000256" key="2">
    <source>
        <dbReference type="SAM" id="MobiDB-lite"/>
    </source>
</evidence>
<protein>
    <recommendedName>
        <fullName evidence="3">Peptidase C14 caspase domain-containing protein</fullName>
    </recommendedName>
</protein>
<feature type="compositionally biased region" description="Polar residues" evidence="2">
    <location>
        <begin position="155"/>
        <end position="169"/>
    </location>
</feature>
<name>A0A803LZS3_CHEQI</name>
<evidence type="ECO:0000313" key="5">
    <source>
        <dbReference type="Proteomes" id="UP000596660"/>
    </source>
</evidence>
<dbReference type="OrthoDB" id="3223806at2759"/>
<dbReference type="KEGG" id="cqi:110714947"/>
<dbReference type="Proteomes" id="UP000596660">
    <property type="component" value="Unplaced"/>
</dbReference>
<dbReference type="InterPro" id="IPR029030">
    <property type="entry name" value="Caspase-like_dom_sf"/>
</dbReference>
<dbReference type="GO" id="GO:0004197">
    <property type="term" value="F:cysteine-type endopeptidase activity"/>
    <property type="evidence" value="ECO:0007669"/>
    <property type="project" value="InterPro"/>
</dbReference>
<dbReference type="GO" id="GO:0005737">
    <property type="term" value="C:cytoplasm"/>
    <property type="evidence" value="ECO:0007669"/>
    <property type="project" value="TreeGrafter"/>
</dbReference>
<reference evidence="4" key="2">
    <citation type="submission" date="2021-03" db="UniProtKB">
        <authorList>
            <consortium name="EnsemblPlants"/>
        </authorList>
    </citation>
    <scope>IDENTIFICATION</scope>
</reference>
<dbReference type="Gramene" id="AUR62020974-RA">
    <property type="protein sequence ID" value="AUR62020974-RA:cds"/>
    <property type="gene ID" value="AUR62020974"/>
</dbReference>
<dbReference type="PANTHER" id="PTHR48104:SF7">
    <property type="entry name" value="METACASPASE-9"/>
    <property type="match status" value="1"/>
</dbReference>
<accession>A0A803LZS3</accession>
<dbReference type="Gene3D" id="3.40.50.12660">
    <property type="match status" value="2"/>
</dbReference>
<dbReference type="SUPFAM" id="SSF52129">
    <property type="entry name" value="Caspase-like"/>
    <property type="match status" value="1"/>
</dbReference>
<evidence type="ECO:0000259" key="3">
    <source>
        <dbReference type="Pfam" id="PF00656"/>
    </source>
</evidence>
<dbReference type="AlphaFoldDB" id="A0A803LZS3"/>
<dbReference type="GO" id="GO:0006508">
    <property type="term" value="P:proteolysis"/>
    <property type="evidence" value="ECO:0007669"/>
    <property type="project" value="InterPro"/>
</dbReference>
<dbReference type="InterPro" id="IPR050452">
    <property type="entry name" value="Metacaspase"/>
</dbReference>
<feature type="region of interest" description="Disordered" evidence="2">
    <location>
        <begin position="152"/>
        <end position="177"/>
    </location>
</feature>
<dbReference type="SMR" id="A0A803LZS3"/>
<proteinExistence type="inferred from homology"/>
<comment type="similarity">
    <text evidence="1">Belongs to the peptidase C14B family.</text>
</comment>
<dbReference type="GeneID" id="110714947"/>
<dbReference type="PANTHER" id="PTHR48104">
    <property type="entry name" value="METACASPASE-4"/>
    <property type="match status" value="1"/>
</dbReference>
<dbReference type="RefSeq" id="XP_021749190.1">
    <property type="nucleotide sequence ID" value="XM_021893498.1"/>
</dbReference>
<feature type="domain" description="Peptidase C14 caspase" evidence="3">
    <location>
        <begin position="6"/>
        <end position="305"/>
    </location>
</feature>
<keyword evidence="5" id="KW-1185">Reference proteome</keyword>